<evidence type="ECO:0000256" key="12">
    <source>
        <dbReference type="SAM" id="MobiDB-lite"/>
    </source>
</evidence>
<feature type="domain" description="TonB C-terminal" evidence="13">
    <location>
        <begin position="25"/>
        <end position="84"/>
    </location>
</feature>
<dbReference type="Pfam" id="PF03544">
    <property type="entry name" value="TonB_C"/>
    <property type="match status" value="2"/>
</dbReference>
<accession>I8I1P3</accession>
<keyword evidence="8" id="KW-0677">Repeat</keyword>
<keyword evidence="15" id="KW-1185">Reference proteome</keyword>
<evidence type="ECO:0000256" key="5">
    <source>
        <dbReference type="ARBA" id="ARBA00022475"/>
    </source>
</evidence>
<sequence>MQSTAAFALEFPEQLAPVAETDRADVRVEMKLAADGRVLRVKVLSSSQPELDKEVIETLRGWHFSPQVKNGVDVEATVLRGFVFAEGAPVDSEPRLSQSPGALSYRRGDPEPQRTYPMQSIFIEDDPADTPVALPNEIWLGYSLKSASAERKLGQGVLLDVVTDASGAVMAARDAGSAPAILLKRALPSGFWRNARFEPGYRGTAPVAARVRVPVRFYLPTNPMRLKEPEHPREMNGVAGRVAFRLIVEADGQVHDLKILASTDPRFEASIIEAFSQRQEPAERLGKPVAMSVELRYTFRPRS</sequence>
<dbReference type="GO" id="GO:0055085">
    <property type="term" value="P:transmembrane transport"/>
    <property type="evidence" value="ECO:0007669"/>
    <property type="project" value="InterPro"/>
</dbReference>
<dbReference type="PANTHER" id="PTHR33446:SF8">
    <property type="entry name" value="PROTEIN TONB"/>
    <property type="match status" value="1"/>
</dbReference>
<keyword evidence="5" id="KW-1003">Cell membrane</keyword>
<keyword evidence="11" id="KW-0472">Membrane</keyword>
<evidence type="ECO:0000256" key="4">
    <source>
        <dbReference type="ARBA" id="ARBA00022448"/>
    </source>
</evidence>
<keyword evidence="4" id="KW-0813">Transport</keyword>
<evidence type="ECO:0000256" key="1">
    <source>
        <dbReference type="ARBA" id="ARBA00004383"/>
    </source>
</evidence>
<dbReference type="InterPro" id="IPR051045">
    <property type="entry name" value="TonB-dependent_transducer"/>
</dbReference>
<evidence type="ECO:0000256" key="8">
    <source>
        <dbReference type="ARBA" id="ARBA00022737"/>
    </source>
</evidence>
<dbReference type="EMBL" id="AKGD01000002">
    <property type="protein sequence ID" value="EIT69671.1"/>
    <property type="molecule type" value="Genomic_DNA"/>
</dbReference>
<evidence type="ECO:0000313" key="14">
    <source>
        <dbReference type="EMBL" id="EIT69671.1"/>
    </source>
</evidence>
<dbReference type="InterPro" id="IPR037682">
    <property type="entry name" value="TonB_C"/>
</dbReference>
<dbReference type="SUPFAM" id="SSF74653">
    <property type="entry name" value="TolA/TonB C-terminal domain"/>
    <property type="match status" value="2"/>
</dbReference>
<evidence type="ECO:0000256" key="3">
    <source>
        <dbReference type="ARBA" id="ARBA00022362"/>
    </source>
</evidence>
<evidence type="ECO:0000256" key="10">
    <source>
        <dbReference type="ARBA" id="ARBA00022989"/>
    </source>
</evidence>
<comment type="subcellular location">
    <subcellularLocation>
        <location evidence="1">Cell inner membrane</location>
        <topology evidence="1">Single-pass membrane protein</topology>
        <orientation evidence="1">Periplasmic side</orientation>
    </subcellularLocation>
</comment>
<name>I8I1P3_9GAMM</name>
<keyword evidence="9" id="KW-0653">Protein transport</keyword>
<dbReference type="Proteomes" id="UP000003704">
    <property type="component" value="Unassembled WGS sequence"/>
</dbReference>
<protein>
    <recommendedName>
        <fullName evidence="3">Protein TonB</fullName>
    </recommendedName>
</protein>
<evidence type="ECO:0000313" key="15">
    <source>
        <dbReference type="Proteomes" id="UP000003704"/>
    </source>
</evidence>
<gene>
    <name evidence="14" type="ORF">WQQ_32530</name>
</gene>
<reference evidence="14 15" key="1">
    <citation type="journal article" date="2012" name="J. Bacteriol.">
        <title>Genome Sequence of n-Alkane-Degrading Hydrocarboniphaga effusa Strain AP103T (ATCC BAA-332T).</title>
        <authorList>
            <person name="Chang H.K."/>
            <person name="Zylstra G.J."/>
            <person name="Chae J.C."/>
        </authorList>
    </citation>
    <scope>NUCLEOTIDE SEQUENCE [LARGE SCALE GENOMIC DNA]</scope>
    <source>
        <strain evidence="14 15">AP103</strain>
    </source>
</reference>
<dbReference type="STRING" id="1172194.WQQ_32530"/>
<dbReference type="PANTHER" id="PTHR33446">
    <property type="entry name" value="PROTEIN TONB-RELATED"/>
    <property type="match status" value="1"/>
</dbReference>
<keyword evidence="10" id="KW-1133">Transmembrane helix</keyword>
<keyword evidence="7" id="KW-0812">Transmembrane</keyword>
<organism evidence="14 15">
    <name type="scientific">Hydrocarboniphaga effusa AP103</name>
    <dbReference type="NCBI Taxonomy" id="1172194"/>
    <lineage>
        <taxon>Bacteria</taxon>
        <taxon>Pseudomonadati</taxon>
        <taxon>Pseudomonadota</taxon>
        <taxon>Gammaproteobacteria</taxon>
        <taxon>Nevskiales</taxon>
        <taxon>Nevskiaceae</taxon>
        <taxon>Hydrocarboniphaga</taxon>
    </lineage>
</organism>
<dbReference type="Gene3D" id="3.30.1150.10">
    <property type="match status" value="2"/>
</dbReference>
<evidence type="ECO:0000256" key="6">
    <source>
        <dbReference type="ARBA" id="ARBA00022519"/>
    </source>
</evidence>
<evidence type="ECO:0000259" key="13">
    <source>
        <dbReference type="Pfam" id="PF03544"/>
    </source>
</evidence>
<evidence type="ECO:0000256" key="11">
    <source>
        <dbReference type="ARBA" id="ARBA00023136"/>
    </source>
</evidence>
<keyword evidence="6" id="KW-0997">Cell inner membrane</keyword>
<dbReference type="GO" id="GO:0015031">
    <property type="term" value="P:protein transport"/>
    <property type="evidence" value="ECO:0007669"/>
    <property type="project" value="UniProtKB-KW"/>
</dbReference>
<evidence type="ECO:0000256" key="2">
    <source>
        <dbReference type="ARBA" id="ARBA00006555"/>
    </source>
</evidence>
<dbReference type="GO" id="GO:0098797">
    <property type="term" value="C:plasma membrane protein complex"/>
    <property type="evidence" value="ECO:0007669"/>
    <property type="project" value="TreeGrafter"/>
</dbReference>
<feature type="region of interest" description="Disordered" evidence="12">
    <location>
        <begin position="90"/>
        <end position="112"/>
    </location>
</feature>
<evidence type="ECO:0000256" key="7">
    <source>
        <dbReference type="ARBA" id="ARBA00022692"/>
    </source>
</evidence>
<evidence type="ECO:0000256" key="9">
    <source>
        <dbReference type="ARBA" id="ARBA00022927"/>
    </source>
</evidence>
<comment type="similarity">
    <text evidence="2">Belongs to the TonB family.</text>
</comment>
<proteinExistence type="inferred from homology"/>
<comment type="caution">
    <text evidence="14">The sequence shown here is derived from an EMBL/GenBank/DDBJ whole genome shotgun (WGS) entry which is preliminary data.</text>
</comment>
<dbReference type="AlphaFoldDB" id="I8I1P3"/>
<feature type="domain" description="TonB C-terminal" evidence="13">
    <location>
        <begin position="235"/>
        <end position="300"/>
    </location>
</feature>
<dbReference type="NCBIfam" id="TIGR01352">
    <property type="entry name" value="tonB_Cterm"/>
    <property type="match status" value="1"/>
</dbReference>
<dbReference type="InterPro" id="IPR006260">
    <property type="entry name" value="TonB/TolA_C"/>
</dbReference>
<dbReference type="GO" id="GO:0031992">
    <property type="term" value="F:energy transducer activity"/>
    <property type="evidence" value="ECO:0007669"/>
    <property type="project" value="TreeGrafter"/>
</dbReference>